<reference evidence="1" key="1">
    <citation type="submission" date="2021-02" db="EMBL/GenBank/DDBJ databases">
        <authorList>
            <person name="Cremers G."/>
            <person name="Picone N."/>
        </authorList>
    </citation>
    <scope>NUCLEOTIDE SEQUENCE</scope>
    <source>
        <strain evidence="1">PQ17</strain>
    </source>
</reference>
<accession>A0A8J2BNY8</accession>
<dbReference type="InterPro" id="IPR002837">
    <property type="entry name" value="DUF123"/>
</dbReference>
<organism evidence="1 2">
    <name type="scientific">Candidatus Methylacidithermus pantelleriae</name>
    <dbReference type="NCBI Taxonomy" id="2744239"/>
    <lineage>
        <taxon>Bacteria</taxon>
        <taxon>Pseudomonadati</taxon>
        <taxon>Verrucomicrobiota</taxon>
        <taxon>Methylacidiphilae</taxon>
        <taxon>Methylacidiphilales</taxon>
        <taxon>Methylacidiphilaceae</taxon>
        <taxon>Candidatus Methylacidithermus</taxon>
    </lineage>
</organism>
<dbReference type="EMBL" id="CAJNOB010000027">
    <property type="protein sequence ID" value="CAF0700111.1"/>
    <property type="molecule type" value="Genomic_DNA"/>
</dbReference>
<dbReference type="PANTHER" id="PTHR37460">
    <property type="entry name" value="ENDONUCLEASE III"/>
    <property type="match status" value="1"/>
</dbReference>
<protein>
    <recommendedName>
        <fullName evidence="3">GIY-YIG domain-containing protein</fullName>
    </recommendedName>
</protein>
<dbReference type="PANTHER" id="PTHR37460:SF1">
    <property type="entry name" value="ENDONUCLEASE III"/>
    <property type="match status" value="1"/>
</dbReference>
<comment type="caution">
    <text evidence="1">The sequence shown here is derived from an EMBL/GenBank/DDBJ whole genome shotgun (WGS) entry which is preliminary data.</text>
</comment>
<sequence length="175" mass="19686">MSLEKRFLAQTGGALQKVSFLGAEGYNCPVGWLKKVWCLPLLKSGLFRQPGTYLFWIFLASAPKIRVGALGFQNFEPGLYVYLGSARGGLGKRLACHLKDTPRCHWHVDRLRRVGKPVSFWVFPGVLGECLWARQLCQLEVLLPSIPRFGATGCRCPTHLFFWPSQPVDEPSPLR</sequence>
<evidence type="ECO:0008006" key="3">
    <source>
        <dbReference type="Google" id="ProtNLM"/>
    </source>
</evidence>
<keyword evidence="2" id="KW-1185">Reference proteome</keyword>
<proteinExistence type="predicted"/>
<evidence type="ECO:0000313" key="1">
    <source>
        <dbReference type="EMBL" id="CAF0700111.1"/>
    </source>
</evidence>
<evidence type="ECO:0000313" key="2">
    <source>
        <dbReference type="Proteomes" id="UP000663859"/>
    </source>
</evidence>
<dbReference type="AlphaFoldDB" id="A0A8J2BNY8"/>
<dbReference type="Pfam" id="PF01986">
    <property type="entry name" value="DUF123"/>
    <property type="match status" value="1"/>
</dbReference>
<name>A0A8J2BNY8_9BACT</name>
<gene>
    <name evidence="1" type="ORF">MPNT_330004</name>
</gene>
<dbReference type="CDD" id="cd10441">
    <property type="entry name" value="GIY-YIG_COG1833"/>
    <property type="match status" value="1"/>
</dbReference>
<dbReference type="Proteomes" id="UP000663859">
    <property type="component" value="Unassembled WGS sequence"/>
</dbReference>